<feature type="compositionally biased region" description="Acidic residues" evidence="10">
    <location>
        <begin position="188"/>
        <end position="206"/>
    </location>
</feature>
<dbReference type="Gene3D" id="2.40.50.40">
    <property type="match status" value="1"/>
</dbReference>
<dbReference type="STRING" id="1399860.A0A2C5Y1A3"/>
<evidence type="ECO:0000259" key="11">
    <source>
        <dbReference type="PROSITE" id="PS51192"/>
    </source>
</evidence>
<dbReference type="Pfam" id="PF00271">
    <property type="entry name" value="Helicase_C"/>
    <property type="match status" value="1"/>
</dbReference>
<keyword evidence="3" id="KW-0479">Metal-binding</keyword>
<dbReference type="GO" id="GO:0000785">
    <property type="term" value="C:chromatin"/>
    <property type="evidence" value="ECO:0007669"/>
    <property type="project" value="TreeGrafter"/>
</dbReference>
<dbReference type="GO" id="GO:0042393">
    <property type="term" value="F:histone binding"/>
    <property type="evidence" value="ECO:0007669"/>
    <property type="project" value="TreeGrafter"/>
</dbReference>
<keyword evidence="6" id="KW-0378">Hydrolase</keyword>
<dbReference type="SUPFAM" id="SSF57903">
    <property type="entry name" value="FYVE/PHD zinc finger"/>
    <property type="match status" value="1"/>
</dbReference>
<dbReference type="CDD" id="cd18793">
    <property type="entry name" value="SF2_C_SNF"/>
    <property type="match status" value="1"/>
</dbReference>
<evidence type="ECO:0008006" key="15">
    <source>
        <dbReference type="Google" id="ProtNLM"/>
    </source>
</evidence>
<comment type="caution">
    <text evidence="13">The sequence shown here is derived from an EMBL/GenBank/DDBJ whole genome shotgun (WGS) entry which is preliminary data.</text>
</comment>
<dbReference type="Proteomes" id="UP000226192">
    <property type="component" value="Unassembled WGS sequence"/>
</dbReference>
<dbReference type="Pfam" id="PF00385">
    <property type="entry name" value="Chromo"/>
    <property type="match status" value="1"/>
</dbReference>
<dbReference type="InterPro" id="IPR001650">
    <property type="entry name" value="Helicase_C-like"/>
</dbReference>
<dbReference type="PROSITE" id="PS51192">
    <property type="entry name" value="HELICASE_ATP_BIND_1"/>
    <property type="match status" value="1"/>
</dbReference>
<keyword evidence="14" id="KW-1185">Reference proteome</keyword>
<dbReference type="SMART" id="SM00249">
    <property type="entry name" value="PHD"/>
    <property type="match status" value="2"/>
</dbReference>
<dbReference type="SMART" id="SM00490">
    <property type="entry name" value="HELICc"/>
    <property type="match status" value="1"/>
</dbReference>
<dbReference type="CDD" id="cd17919">
    <property type="entry name" value="DEXHc_Snf"/>
    <property type="match status" value="1"/>
</dbReference>
<dbReference type="Pfam" id="PF23614">
    <property type="entry name" value="DUF7141"/>
    <property type="match status" value="1"/>
</dbReference>
<dbReference type="GO" id="GO:0016887">
    <property type="term" value="F:ATP hydrolysis activity"/>
    <property type="evidence" value="ECO:0007669"/>
    <property type="project" value="TreeGrafter"/>
</dbReference>
<reference evidence="13 14" key="1">
    <citation type="submission" date="2017-06" db="EMBL/GenBank/DDBJ databases">
        <title>Ant-infecting Ophiocordyceps genomes reveal a high diversity of potential behavioral manipulation genes and a possible major role for enterotoxins.</title>
        <authorList>
            <person name="De Bekker C."/>
            <person name="Evans H.C."/>
            <person name="Brachmann A."/>
            <person name="Hughes D.P."/>
        </authorList>
    </citation>
    <scope>NUCLEOTIDE SEQUENCE [LARGE SCALE GENOMIC DNA]</scope>
    <source>
        <strain evidence="13 14">Map64</strain>
    </source>
</reference>
<dbReference type="Gene3D" id="3.30.40.10">
    <property type="entry name" value="Zinc/RING finger domain, C3HC4 (zinc finger)"/>
    <property type="match status" value="1"/>
</dbReference>
<feature type="compositionally biased region" description="Basic residues" evidence="10">
    <location>
        <begin position="253"/>
        <end position="262"/>
    </location>
</feature>
<dbReference type="GO" id="GO:0140658">
    <property type="term" value="F:ATP-dependent chromatin remodeler activity"/>
    <property type="evidence" value="ECO:0007669"/>
    <property type="project" value="TreeGrafter"/>
</dbReference>
<dbReference type="InterPro" id="IPR000330">
    <property type="entry name" value="SNF2_N"/>
</dbReference>
<feature type="region of interest" description="Disordered" evidence="10">
    <location>
        <begin position="333"/>
        <end position="378"/>
    </location>
</feature>
<comment type="subcellular location">
    <subcellularLocation>
        <location evidence="1">Nucleus</location>
    </subcellularLocation>
</comment>
<sequence>MDDDDACARVAALAEALLREDRERAAVPDISFDFATNHADATWRDSSSEAPLASFAEAPLASFAEAPIAAEAFDAAETGLEAQVEHDQYVTAESTPAPPIMPFQVVLLEMPPLKRHEYEAVYSDTVEAVKDVHSDRPAQYTVEFTDGRLEVISLEEIGILRNGKEALRDFMLNMAGSRGKRKRILEDEWDEESNQEDPSLDSDQDEQAVSRQSRGSRSLRSRHTSTSASLEQSHLSGDQDDDFDQDLDSPAKPPKHNLRQRPKTQPSYAPNFSMSVKSSFADTEIDELANDALISEEDNDGDFRPVVSDIAYAPKHRRMGALQRGRRLQAARARSQAKKQAKLEAKSSFFSRRRADNSDIEFEPPRRSSRANKNTNSMRDDALMDEESFYIVEEKSLGAPRVITIRESFQPVEPNSPFGIKHMATCHSCGTSKQRGPLIYCQGCSLAYHRQCIGPRSAREHLATKVRHEYFVLQCKFCIDPYRKRGKDAVTSTPKYDMCQTCKEVGKACYPFSEKKTARQEEKLREENGGEDPIIPVASHLINNADTLLFRCATCHRGWHAEHVAPMGIMENVVTDVESERLQDYMMNWQCHECSSRRHKPHRLVAWRPVQAPSSEQHSLFDSVSEDDKEYLVKWETLSYRHCTWMPGAWVYGTCVASMRKAFVKRTEQQDLLKLTSKDAIPDEFVMADVILNVKMLPGVSKNKSREYDLDNIDSVGTVLVKFQGLGHDDVVWDTPPPKDDGDIYAAFEDAYYDYVEGKHFESEPNQKIRDRIKSYKASDLEAVASQPAGLKKGKLMGYQLEGMNWLLKNFHRGRNLVLADEMGLGKTIQVIGFITSLVQDSPKCWPFLIVVPNATCPNWRREFKQWAPDIRVVAYHGGREAQEMAYKYELFPHSSMEMKAHVVIMSYDSAQDPKTRLLFKSVRWTGLVVDEGQRLKNDQNLLYAKLDEEFQVLNKENLPKLHDMIRPYFLRRTKLGVLKFLPPMAQIIIPVTMTSIQEKLSKSIMAKNPALIKAIFANNKMSNKDRSSLNNILMQLRKCLCHPFIYSDAIEERHHDAQVLHRNLVEASAKLLLLEVLLPRLRERGHRVLIFSQFLNQLDILEDFLSGMDYQFRRLDGSMSSLEKQRRIDAFNEPDSPFFAFLLSTRAGGVGINLATADTVIIMDPDFNPHQDIQALSRAHRIGQMKKVLCFQLVTKDSVEERIMQVGRKKMALDHALIESMDDGELAGDDLESILKHGAQALFSEDYQKKAIKYDGPSIDKLLDRSNMEQTKADEDGSAETQFSHARIWANEKSGFDEGLDTAEEQAPEPITSSVWDKILAEREEEARREAEANKEQLGRGGRRRVAVNYKAGPNQNTSRPEAGESDSDSSDAFSGGESGESESDDDEQSGKAEDEANPIKPQLPANSSQAASQGTWKPTDPQSHSKKGQQGPVERHASKAAQEMPTEGLFAVNAPGYTGKAQDAIKAKYRTGARPQHQVQQVGYQLPSVPVLQSNGVNGYDARNSSLFGHPPVNSISSNHGDFAGTGGYQGPVHPAAVANWMGQHAQGFYASNPQYVNPMHISTQAHVPSVPPRQVLGGMEVRNMVMHQVRRLGPNAAMIELRLAIDEIQRQAEWNGQEEWERLFLLRHKLARLETEYSMSGAKHV</sequence>
<protein>
    <recommendedName>
        <fullName evidence="15">PHD-type domain-containing protein</fullName>
    </recommendedName>
</protein>
<dbReference type="EMBL" id="NJET01000071">
    <property type="protein sequence ID" value="PHH62467.1"/>
    <property type="molecule type" value="Genomic_DNA"/>
</dbReference>
<keyword evidence="4" id="KW-0547">Nucleotide-binding</keyword>
<feature type="domain" description="Helicase ATP-binding" evidence="11">
    <location>
        <begin position="808"/>
        <end position="965"/>
    </location>
</feature>
<dbReference type="SUPFAM" id="SSF52540">
    <property type="entry name" value="P-loop containing nucleoside triphosphate hydrolases"/>
    <property type="match status" value="2"/>
</dbReference>
<dbReference type="CDD" id="cd15489">
    <property type="entry name" value="PHD_SF"/>
    <property type="match status" value="1"/>
</dbReference>
<keyword evidence="8" id="KW-0067">ATP-binding</keyword>
<dbReference type="GO" id="GO:0003677">
    <property type="term" value="F:DNA binding"/>
    <property type="evidence" value="ECO:0007669"/>
    <property type="project" value="TreeGrafter"/>
</dbReference>
<evidence type="ECO:0000256" key="3">
    <source>
        <dbReference type="ARBA" id="ARBA00022723"/>
    </source>
</evidence>
<organism evidence="13 14">
    <name type="scientific">Ophiocordyceps australis</name>
    <dbReference type="NCBI Taxonomy" id="1399860"/>
    <lineage>
        <taxon>Eukaryota</taxon>
        <taxon>Fungi</taxon>
        <taxon>Dikarya</taxon>
        <taxon>Ascomycota</taxon>
        <taxon>Pezizomycotina</taxon>
        <taxon>Sordariomycetes</taxon>
        <taxon>Hypocreomycetidae</taxon>
        <taxon>Hypocreales</taxon>
        <taxon>Ophiocordycipitaceae</taxon>
        <taxon>Ophiocordyceps</taxon>
    </lineage>
</organism>
<evidence type="ECO:0000256" key="4">
    <source>
        <dbReference type="ARBA" id="ARBA00022741"/>
    </source>
</evidence>
<keyword evidence="7" id="KW-0862">Zinc</keyword>
<dbReference type="GO" id="GO:0005524">
    <property type="term" value="F:ATP binding"/>
    <property type="evidence" value="ECO:0007669"/>
    <property type="project" value="UniProtKB-KW"/>
</dbReference>
<name>A0A2C5Y1A3_9HYPO</name>
<feature type="compositionally biased region" description="Polar residues" evidence="10">
    <location>
        <begin position="1406"/>
        <end position="1424"/>
    </location>
</feature>
<dbReference type="PANTHER" id="PTHR45623:SF17">
    <property type="entry name" value="CHROMODOMAIN-HELICASE-DNA-BINDING PROTEIN 3-RELATED"/>
    <property type="match status" value="1"/>
</dbReference>
<evidence type="ECO:0000256" key="1">
    <source>
        <dbReference type="ARBA" id="ARBA00004123"/>
    </source>
</evidence>
<dbReference type="PANTHER" id="PTHR45623">
    <property type="entry name" value="CHROMODOMAIN-HELICASE-DNA-BINDING PROTEIN 3-RELATED-RELATED"/>
    <property type="match status" value="1"/>
</dbReference>
<dbReference type="OrthoDB" id="5857104at2759"/>
<dbReference type="InterPro" id="IPR013083">
    <property type="entry name" value="Znf_RING/FYVE/PHD"/>
</dbReference>
<dbReference type="Pfam" id="PF00176">
    <property type="entry name" value="SNF2-rel_dom"/>
    <property type="match status" value="1"/>
</dbReference>
<dbReference type="Pfam" id="PF15446">
    <property type="entry name" value="zf-PHD-like"/>
    <property type="match status" value="1"/>
</dbReference>
<feature type="compositionally biased region" description="Polar residues" evidence="10">
    <location>
        <begin position="263"/>
        <end position="273"/>
    </location>
</feature>
<evidence type="ECO:0000256" key="2">
    <source>
        <dbReference type="ARBA" id="ARBA00011353"/>
    </source>
</evidence>
<dbReference type="InterPro" id="IPR023780">
    <property type="entry name" value="Chromo_domain"/>
</dbReference>
<gene>
    <name evidence="13" type="ORF">CDD81_7114</name>
</gene>
<dbReference type="InterPro" id="IPR011011">
    <property type="entry name" value="Znf_FYVE_PHD"/>
</dbReference>
<evidence type="ECO:0000256" key="10">
    <source>
        <dbReference type="SAM" id="MobiDB-lite"/>
    </source>
</evidence>
<accession>A0A2C5Y1A3</accession>
<dbReference type="InterPro" id="IPR027417">
    <property type="entry name" value="P-loop_NTPase"/>
</dbReference>
<dbReference type="SUPFAM" id="SSF54160">
    <property type="entry name" value="Chromo domain-like"/>
    <property type="match status" value="1"/>
</dbReference>
<dbReference type="InterPro" id="IPR049730">
    <property type="entry name" value="SNF2/RAD54-like_C"/>
</dbReference>
<dbReference type="InterPro" id="IPR038718">
    <property type="entry name" value="SNF2-like_sf"/>
</dbReference>
<dbReference type="InterPro" id="IPR001965">
    <property type="entry name" value="Znf_PHD"/>
</dbReference>
<evidence type="ECO:0000256" key="8">
    <source>
        <dbReference type="ARBA" id="ARBA00022840"/>
    </source>
</evidence>
<evidence type="ECO:0000256" key="7">
    <source>
        <dbReference type="ARBA" id="ARBA00022833"/>
    </source>
</evidence>
<comment type="subunit">
    <text evidence="2">Component of the NuA4 histone acetyltransferase complex.</text>
</comment>
<dbReference type="SMART" id="SM00487">
    <property type="entry name" value="DEXDc"/>
    <property type="match status" value="1"/>
</dbReference>
<dbReference type="InterPro" id="IPR056616">
    <property type="entry name" value="Chromo_MIT1"/>
</dbReference>
<feature type="compositionally biased region" description="Acidic residues" evidence="10">
    <location>
        <begin position="238"/>
        <end position="247"/>
    </location>
</feature>
<dbReference type="GO" id="GO:0005634">
    <property type="term" value="C:nucleus"/>
    <property type="evidence" value="ECO:0007669"/>
    <property type="project" value="UniProtKB-SubCell"/>
</dbReference>
<dbReference type="Gene3D" id="3.40.50.300">
    <property type="entry name" value="P-loop containing nucleotide triphosphate hydrolases"/>
    <property type="match status" value="1"/>
</dbReference>
<dbReference type="Gene3D" id="3.40.50.10810">
    <property type="entry name" value="Tandem AAA-ATPase domain"/>
    <property type="match status" value="1"/>
</dbReference>
<dbReference type="InterPro" id="IPR014001">
    <property type="entry name" value="Helicase_ATP-bd"/>
</dbReference>
<feature type="compositionally biased region" description="Basic and acidic residues" evidence="10">
    <location>
        <begin position="1328"/>
        <end position="1339"/>
    </location>
</feature>
<dbReference type="InterPro" id="IPR055565">
    <property type="entry name" value="DUF7141"/>
</dbReference>
<feature type="domain" description="Helicase C-terminal" evidence="12">
    <location>
        <begin position="1074"/>
        <end position="1226"/>
    </location>
</feature>
<evidence type="ECO:0000259" key="12">
    <source>
        <dbReference type="PROSITE" id="PS51194"/>
    </source>
</evidence>
<keyword evidence="5" id="KW-0863">Zinc-finger</keyword>
<evidence type="ECO:0000313" key="14">
    <source>
        <dbReference type="Proteomes" id="UP000226192"/>
    </source>
</evidence>
<proteinExistence type="predicted"/>
<feature type="region of interest" description="Disordered" evidence="10">
    <location>
        <begin position="1328"/>
        <end position="1444"/>
    </location>
</feature>
<feature type="region of interest" description="Disordered" evidence="10">
    <location>
        <begin position="188"/>
        <end position="273"/>
    </location>
</feature>
<evidence type="ECO:0000256" key="5">
    <source>
        <dbReference type="ARBA" id="ARBA00022771"/>
    </source>
</evidence>
<evidence type="ECO:0000256" key="9">
    <source>
        <dbReference type="ARBA" id="ARBA00023242"/>
    </source>
</evidence>
<evidence type="ECO:0000256" key="6">
    <source>
        <dbReference type="ARBA" id="ARBA00022801"/>
    </source>
</evidence>
<dbReference type="Pfam" id="PF23615">
    <property type="entry name" value="Chromo_MIT1"/>
    <property type="match status" value="1"/>
</dbReference>
<evidence type="ECO:0000313" key="13">
    <source>
        <dbReference type="EMBL" id="PHH62467.1"/>
    </source>
</evidence>
<dbReference type="GO" id="GO:0008270">
    <property type="term" value="F:zinc ion binding"/>
    <property type="evidence" value="ECO:0007669"/>
    <property type="project" value="UniProtKB-KW"/>
</dbReference>
<dbReference type="InterPro" id="IPR041684">
    <property type="entry name" value="Znf-PHD-like"/>
</dbReference>
<dbReference type="GO" id="GO:0003682">
    <property type="term" value="F:chromatin binding"/>
    <property type="evidence" value="ECO:0007669"/>
    <property type="project" value="TreeGrafter"/>
</dbReference>
<keyword evidence="9" id="KW-0539">Nucleus</keyword>
<dbReference type="PROSITE" id="PS51194">
    <property type="entry name" value="HELICASE_CTER"/>
    <property type="match status" value="1"/>
</dbReference>
<dbReference type="InterPro" id="IPR016197">
    <property type="entry name" value="Chromo-like_dom_sf"/>
</dbReference>